<name>A0A0E9VMM8_ANGAN</name>
<organism evidence="2">
    <name type="scientific">Anguilla anguilla</name>
    <name type="common">European freshwater eel</name>
    <name type="synonym">Muraena anguilla</name>
    <dbReference type="NCBI Taxonomy" id="7936"/>
    <lineage>
        <taxon>Eukaryota</taxon>
        <taxon>Metazoa</taxon>
        <taxon>Chordata</taxon>
        <taxon>Craniata</taxon>
        <taxon>Vertebrata</taxon>
        <taxon>Euteleostomi</taxon>
        <taxon>Actinopterygii</taxon>
        <taxon>Neopterygii</taxon>
        <taxon>Teleostei</taxon>
        <taxon>Anguilliformes</taxon>
        <taxon>Anguillidae</taxon>
        <taxon>Anguilla</taxon>
    </lineage>
</organism>
<feature type="compositionally biased region" description="Polar residues" evidence="1">
    <location>
        <begin position="1"/>
        <end position="11"/>
    </location>
</feature>
<sequence length="30" mass="3322">MPPLNQHQHQLMPSSTNTSMPSPPPRILPS</sequence>
<feature type="region of interest" description="Disordered" evidence="1">
    <location>
        <begin position="1"/>
        <end position="30"/>
    </location>
</feature>
<dbReference type="AlphaFoldDB" id="A0A0E9VMM8"/>
<feature type="compositionally biased region" description="Pro residues" evidence="1">
    <location>
        <begin position="21"/>
        <end position="30"/>
    </location>
</feature>
<reference evidence="2" key="1">
    <citation type="submission" date="2014-11" db="EMBL/GenBank/DDBJ databases">
        <authorList>
            <person name="Amaro Gonzalez C."/>
        </authorList>
    </citation>
    <scope>NUCLEOTIDE SEQUENCE</scope>
</reference>
<proteinExistence type="predicted"/>
<protein>
    <submittedName>
        <fullName evidence="2">Uncharacterized protein</fullName>
    </submittedName>
</protein>
<dbReference type="EMBL" id="GBXM01029198">
    <property type="protein sequence ID" value="JAH79379.1"/>
    <property type="molecule type" value="Transcribed_RNA"/>
</dbReference>
<evidence type="ECO:0000256" key="1">
    <source>
        <dbReference type="SAM" id="MobiDB-lite"/>
    </source>
</evidence>
<accession>A0A0E9VMM8</accession>
<evidence type="ECO:0000313" key="2">
    <source>
        <dbReference type="EMBL" id="JAH79379.1"/>
    </source>
</evidence>
<reference evidence="2" key="2">
    <citation type="journal article" date="2015" name="Fish Shellfish Immunol.">
        <title>Early steps in the European eel (Anguilla anguilla)-Vibrio vulnificus interaction in the gills: Role of the RtxA13 toxin.</title>
        <authorList>
            <person name="Callol A."/>
            <person name="Pajuelo D."/>
            <person name="Ebbesson L."/>
            <person name="Teles M."/>
            <person name="MacKenzie S."/>
            <person name="Amaro C."/>
        </authorList>
    </citation>
    <scope>NUCLEOTIDE SEQUENCE</scope>
</reference>